<proteinExistence type="predicted"/>
<dbReference type="SUPFAM" id="SSF54495">
    <property type="entry name" value="UBC-like"/>
    <property type="match status" value="1"/>
</dbReference>
<dbReference type="InterPro" id="IPR016135">
    <property type="entry name" value="UBQ-conjugating_enzyme/RWD"/>
</dbReference>
<dbReference type="Gene3D" id="3.10.110.10">
    <property type="entry name" value="Ubiquitin Conjugating Enzyme"/>
    <property type="match status" value="1"/>
</dbReference>
<organism evidence="1 2">
    <name type="scientific">Macrostomum lignano</name>
    <dbReference type="NCBI Taxonomy" id="282301"/>
    <lineage>
        <taxon>Eukaryota</taxon>
        <taxon>Metazoa</taxon>
        <taxon>Spiralia</taxon>
        <taxon>Lophotrochozoa</taxon>
        <taxon>Platyhelminthes</taxon>
        <taxon>Rhabditophora</taxon>
        <taxon>Macrostomorpha</taxon>
        <taxon>Macrostomida</taxon>
        <taxon>Macrostomidae</taxon>
        <taxon>Macrostomum</taxon>
    </lineage>
</organism>
<evidence type="ECO:0000313" key="2">
    <source>
        <dbReference type="WBParaSite" id="maker-unitig_17969-snap-gene-0.2-mRNA-1"/>
    </source>
</evidence>
<reference evidence="2" key="1">
    <citation type="submission" date="2016-11" db="UniProtKB">
        <authorList>
            <consortium name="WormBaseParasite"/>
        </authorList>
    </citation>
    <scope>IDENTIFICATION</scope>
</reference>
<dbReference type="WBParaSite" id="maker-unitig_17969-snap-gene-0.2-mRNA-1">
    <property type="protein sequence ID" value="maker-unitig_17969-snap-gene-0.2-mRNA-1"/>
    <property type="gene ID" value="maker-unitig_17969-snap-gene-0.2"/>
</dbReference>
<accession>A0A1I8F3A6</accession>
<sequence length="214" mass="24399">CLKRFTDDLRRLCRQPQPLAEVFPDEECAVRAELLLRGGDGTPYAGGFFHFSVARRQRLSAATALQHLGECTWDSSYRLENIIHDMQFRLDDQPLKHEPAPMRECEQSNQHYNDQIAYETLRIAVCSSWSSARCAPPPALHLSAARYFVDNFDAYLGRCHKLKKRLDGLPIRNVYNPGKETFEDTFEFAAVAKRLEKLLPKARADIEAADAAEN</sequence>
<evidence type="ECO:0000313" key="1">
    <source>
        <dbReference type="Proteomes" id="UP000095280"/>
    </source>
</evidence>
<name>A0A1I8F3A6_9PLAT</name>
<dbReference type="AlphaFoldDB" id="A0A1I8F3A6"/>
<protein>
    <submittedName>
        <fullName evidence="2">HEPN domain-containing protein</fullName>
    </submittedName>
</protein>
<keyword evidence="1" id="KW-1185">Reference proteome</keyword>
<dbReference type="Proteomes" id="UP000095280">
    <property type="component" value="Unplaced"/>
</dbReference>